<dbReference type="NCBIfam" id="TIGR00229">
    <property type="entry name" value="sensory_box"/>
    <property type="match status" value="2"/>
</dbReference>
<dbReference type="InterPro" id="IPR052155">
    <property type="entry name" value="Biofilm_reg_signaling"/>
</dbReference>
<gene>
    <name evidence="3" type="ORF">HK413_00575</name>
</gene>
<feature type="domain" description="PAS" evidence="1">
    <location>
        <begin position="230"/>
        <end position="305"/>
    </location>
</feature>
<sequence>MSYSPPDFYWAGEGACHWFINHCCRLRIGLPEVNGHLPQPAVIHDPISRWFSAIIPFGTILVLQYYAINHLRTSLITLQREIIKRKEAEVIKDQTVHDLSAREKELRDYRYALDISSIVSIADVEGRFTFVNDNFCTISKYSSEELMGQSHSLLWSGEHPPEYFTGLVSAMQEGKSYRGEFCNKAKDDSLYWVDTTIVPFLDKEGKVYQYMSINRDITQKKKAPEQLRASEERYKSIIDVSNTGAWEYDLDTQRVWYSAQYFSMLGIDKPEGVWEDTEGMSWVSRLHPDDRERAVQIFDKFLSEDTTELYESFFRMRHANGGWVWIWSRAKRLHDKDGNITNISRVPIPILQNA</sequence>
<keyword evidence="4" id="KW-1185">Reference proteome</keyword>
<dbReference type="CDD" id="cd00130">
    <property type="entry name" value="PAS"/>
    <property type="match status" value="2"/>
</dbReference>
<proteinExistence type="predicted"/>
<dbReference type="InterPro" id="IPR000700">
    <property type="entry name" value="PAS-assoc_C"/>
</dbReference>
<dbReference type="RefSeq" id="WP_175268763.1">
    <property type="nucleotide sequence ID" value="NZ_JABFCR010000002.1"/>
</dbReference>
<evidence type="ECO:0000259" key="1">
    <source>
        <dbReference type="PROSITE" id="PS50112"/>
    </source>
</evidence>
<dbReference type="Proteomes" id="UP000566071">
    <property type="component" value="Unassembled WGS sequence"/>
</dbReference>
<dbReference type="SUPFAM" id="SSF55785">
    <property type="entry name" value="PYP-like sensor domain (PAS domain)"/>
    <property type="match status" value="2"/>
</dbReference>
<comment type="caution">
    <text evidence="3">The sequence shown here is derived from an EMBL/GenBank/DDBJ whole genome shotgun (WGS) entry which is preliminary data.</text>
</comment>
<organism evidence="3 4">
    <name type="scientific">Mucilaginibacter humi</name>
    <dbReference type="NCBI Taxonomy" id="2732510"/>
    <lineage>
        <taxon>Bacteria</taxon>
        <taxon>Pseudomonadati</taxon>
        <taxon>Bacteroidota</taxon>
        <taxon>Sphingobacteriia</taxon>
        <taxon>Sphingobacteriales</taxon>
        <taxon>Sphingobacteriaceae</taxon>
        <taxon>Mucilaginibacter</taxon>
    </lineage>
</organism>
<dbReference type="PROSITE" id="PS50112">
    <property type="entry name" value="PAS"/>
    <property type="match status" value="2"/>
</dbReference>
<accession>A0ABX1W392</accession>
<evidence type="ECO:0000259" key="2">
    <source>
        <dbReference type="PROSITE" id="PS50113"/>
    </source>
</evidence>
<dbReference type="InterPro" id="IPR035965">
    <property type="entry name" value="PAS-like_dom_sf"/>
</dbReference>
<name>A0ABX1W392_9SPHI</name>
<dbReference type="Pfam" id="PF08447">
    <property type="entry name" value="PAS_3"/>
    <property type="match status" value="1"/>
</dbReference>
<reference evidence="3 4" key="1">
    <citation type="submission" date="2020-05" db="EMBL/GenBank/DDBJ databases">
        <authorList>
            <person name="Khan S.A."/>
            <person name="Jeon C.O."/>
            <person name="Chun B.H."/>
        </authorList>
    </citation>
    <scope>NUCLEOTIDE SEQUENCE [LARGE SCALE GENOMIC DNA]</scope>
    <source>
        <strain evidence="3 4">S1162</strain>
    </source>
</reference>
<evidence type="ECO:0000313" key="3">
    <source>
        <dbReference type="EMBL" id="NNU33061.1"/>
    </source>
</evidence>
<protein>
    <submittedName>
        <fullName evidence="3">PAS domain-containing protein</fullName>
    </submittedName>
</protein>
<dbReference type="InterPro" id="IPR000014">
    <property type="entry name" value="PAS"/>
</dbReference>
<feature type="domain" description="PAS" evidence="1">
    <location>
        <begin position="105"/>
        <end position="150"/>
    </location>
</feature>
<dbReference type="Gene3D" id="3.30.450.20">
    <property type="entry name" value="PAS domain"/>
    <property type="match status" value="2"/>
</dbReference>
<dbReference type="InterPro" id="IPR001610">
    <property type="entry name" value="PAC"/>
</dbReference>
<dbReference type="PANTHER" id="PTHR44757">
    <property type="entry name" value="DIGUANYLATE CYCLASE DGCP"/>
    <property type="match status" value="1"/>
</dbReference>
<dbReference type="SMART" id="SM00086">
    <property type="entry name" value="PAC"/>
    <property type="match status" value="2"/>
</dbReference>
<feature type="domain" description="PAC" evidence="2">
    <location>
        <begin position="175"/>
        <end position="229"/>
    </location>
</feature>
<dbReference type="SMART" id="SM00091">
    <property type="entry name" value="PAS"/>
    <property type="match status" value="2"/>
</dbReference>
<dbReference type="PROSITE" id="PS50113">
    <property type="entry name" value="PAC"/>
    <property type="match status" value="1"/>
</dbReference>
<dbReference type="EMBL" id="JABFCR010000002">
    <property type="protein sequence ID" value="NNU33061.1"/>
    <property type="molecule type" value="Genomic_DNA"/>
</dbReference>
<dbReference type="PANTHER" id="PTHR44757:SF2">
    <property type="entry name" value="BIOFILM ARCHITECTURE MAINTENANCE PROTEIN MBAA"/>
    <property type="match status" value="1"/>
</dbReference>
<dbReference type="InterPro" id="IPR013655">
    <property type="entry name" value="PAS_fold_3"/>
</dbReference>
<evidence type="ECO:0000313" key="4">
    <source>
        <dbReference type="Proteomes" id="UP000566071"/>
    </source>
</evidence>
<dbReference type="Pfam" id="PF13426">
    <property type="entry name" value="PAS_9"/>
    <property type="match status" value="1"/>
</dbReference>